<reference evidence="3" key="1">
    <citation type="journal article" date="2019" name="MBio">
        <title>Virus Genomes from Deep Sea Sediments Expand the Ocean Megavirome and Support Independent Origins of Viral Gigantism.</title>
        <authorList>
            <person name="Backstrom D."/>
            <person name="Yutin N."/>
            <person name="Jorgensen S.L."/>
            <person name="Dharamshi J."/>
            <person name="Homa F."/>
            <person name="Zaremba-Niedwiedzka K."/>
            <person name="Spang A."/>
            <person name="Wolf Y.I."/>
            <person name="Koonin E.V."/>
            <person name="Ettema T.J."/>
        </authorList>
    </citation>
    <scope>NUCLEOTIDE SEQUENCE</scope>
</reference>
<dbReference type="InterPro" id="IPR005225">
    <property type="entry name" value="Small_GTP-bd"/>
</dbReference>
<dbReference type="PROSITE" id="PS51419">
    <property type="entry name" value="RAB"/>
    <property type="match status" value="1"/>
</dbReference>
<dbReference type="PROSITE" id="PS51421">
    <property type="entry name" value="RAS"/>
    <property type="match status" value="1"/>
</dbReference>
<gene>
    <name evidence="3" type="ORF">LCMiAC01_05120</name>
</gene>
<dbReference type="Gene3D" id="3.40.50.300">
    <property type="entry name" value="P-loop containing nucleotide triphosphate hydrolases"/>
    <property type="match status" value="1"/>
</dbReference>
<dbReference type="SMART" id="SM00173">
    <property type="entry name" value="RAS"/>
    <property type="match status" value="1"/>
</dbReference>
<dbReference type="SMART" id="SM00174">
    <property type="entry name" value="RHO"/>
    <property type="match status" value="1"/>
</dbReference>
<evidence type="ECO:0000256" key="1">
    <source>
        <dbReference type="ARBA" id="ARBA00004112"/>
    </source>
</evidence>
<sequence length="200" mass="23262">MISELNEYHLVKYIIIGEPCVGKTSLSEYYVNRRKADYTYMSTIGVAFLSIDKIINEKNIRIHIWDTAGQERFCSIIKSYYRGVHGAFICFSLERKSTFRKVKNHIDEIKNHNSDANVEYILVGTHADTKIRAISQKEGKELADGYNMKYIEVSSKTGENVDKCFDMMNYSMFKRINNKDEDISYITHNPISRSNCCYRS</sequence>
<evidence type="ECO:0000256" key="2">
    <source>
        <dbReference type="ARBA" id="ARBA00006270"/>
    </source>
</evidence>
<proteinExistence type="inferred from homology"/>
<dbReference type="FunFam" id="3.40.50.300:FF:001447">
    <property type="entry name" value="Ras-related protein Rab-1B"/>
    <property type="match status" value="1"/>
</dbReference>
<dbReference type="Pfam" id="PF00071">
    <property type="entry name" value="Ras"/>
    <property type="match status" value="1"/>
</dbReference>
<dbReference type="InterPro" id="IPR050209">
    <property type="entry name" value="Rab_GTPases_membrane_traffic"/>
</dbReference>
<comment type="subcellular location">
    <subcellularLocation>
        <location evidence="1">Host cell membrane</location>
        <topology evidence="1">Lipid-anchor</topology>
        <orientation evidence="1">Cytoplasmic side</orientation>
    </subcellularLocation>
</comment>
<dbReference type="PRINTS" id="PR00449">
    <property type="entry name" value="RASTRNSFRMNG"/>
</dbReference>
<protein>
    <submittedName>
        <fullName evidence="3">Ras family GTPase</fullName>
    </submittedName>
</protein>
<accession>A0A481Z0P6</accession>
<dbReference type="GO" id="GO:0005525">
    <property type="term" value="F:GTP binding"/>
    <property type="evidence" value="ECO:0007669"/>
    <property type="project" value="InterPro"/>
</dbReference>
<dbReference type="InterPro" id="IPR027417">
    <property type="entry name" value="P-loop_NTPase"/>
</dbReference>
<dbReference type="SMART" id="SM00175">
    <property type="entry name" value="RAB"/>
    <property type="match status" value="1"/>
</dbReference>
<organism evidence="3">
    <name type="scientific">Mimivirus LCMiAC01</name>
    <dbReference type="NCBI Taxonomy" id="2506608"/>
    <lineage>
        <taxon>Viruses</taxon>
        <taxon>Varidnaviria</taxon>
        <taxon>Bamfordvirae</taxon>
        <taxon>Nucleocytoviricota</taxon>
        <taxon>Megaviricetes</taxon>
        <taxon>Imitervirales</taxon>
        <taxon>Mimiviridae</taxon>
        <taxon>Klosneuvirinae</taxon>
    </lineage>
</organism>
<name>A0A481Z0P6_9VIRU</name>
<dbReference type="CDD" id="cd00154">
    <property type="entry name" value="Rab"/>
    <property type="match status" value="1"/>
</dbReference>
<dbReference type="SUPFAM" id="SSF52540">
    <property type="entry name" value="P-loop containing nucleoside triphosphate hydrolases"/>
    <property type="match status" value="1"/>
</dbReference>
<dbReference type="GO" id="GO:0020002">
    <property type="term" value="C:host cell plasma membrane"/>
    <property type="evidence" value="ECO:0007669"/>
    <property type="project" value="UniProtKB-SubCell"/>
</dbReference>
<dbReference type="PANTHER" id="PTHR47979">
    <property type="entry name" value="DRAB11-RELATED"/>
    <property type="match status" value="1"/>
</dbReference>
<dbReference type="EMBL" id="MK500400">
    <property type="protein sequence ID" value="QBK88830.1"/>
    <property type="molecule type" value="Genomic_DNA"/>
</dbReference>
<comment type="similarity">
    <text evidence="2">Belongs to the small GTPase superfamily. Rab family.</text>
</comment>
<dbReference type="InterPro" id="IPR001806">
    <property type="entry name" value="Small_GTPase"/>
</dbReference>
<dbReference type="NCBIfam" id="TIGR00231">
    <property type="entry name" value="small_GTP"/>
    <property type="match status" value="1"/>
</dbReference>
<evidence type="ECO:0000313" key="3">
    <source>
        <dbReference type="EMBL" id="QBK88830.1"/>
    </source>
</evidence>
<dbReference type="GO" id="GO:0003924">
    <property type="term" value="F:GTPase activity"/>
    <property type="evidence" value="ECO:0007669"/>
    <property type="project" value="InterPro"/>
</dbReference>